<name>A0A2Z7BZH0_9LAMI</name>
<protein>
    <submittedName>
        <fullName evidence="2">Uncharacterized protein</fullName>
    </submittedName>
</protein>
<evidence type="ECO:0000313" key="3">
    <source>
        <dbReference type="Proteomes" id="UP000250235"/>
    </source>
</evidence>
<organism evidence="2 3">
    <name type="scientific">Dorcoceras hygrometricum</name>
    <dbReference type="NCBI Taxonomy" id="472368"/>
    <lineage>
        <taxon>Eukaryota</taxon>
        <taxon>Viridiplantae</taxon>
        <taxon>Streptophyta</taxon>
        <taxon>Embryophyta</taxon>
        <taxon>Tracheophyta</taxon>
        <taxon>Spermatophyta</taxon>
        <taxon>Magnoliopsida</taxon>
        <taxon>eudicotyledons</taxon>
        <taxon>Gunneridae</taxon>
        <taxon>Pentapetalae</taxon>
        <taxon>asterids</taxon>
        <taxon>lamiids</taxon>
        <taxon>Lamiales</taxon>
        <taxon>Gesneriaceae</taxon>
        <taxon>Didymocarpoideae</taxon>
        <taxon>Trichosporeae</taxon>
        <taxon>Loxocarpinae</taxon>
        <taxon>Dorcoceras</taxon>
    </lineage>
</organism>
<reference evidence="2 3" key="1">
    <citation type="journal article" date="2015" name="Proc. Natl. Acad. Sci. U.S.A.">
        <title>The resurrection genome of Boea hygrometrica: A blueprint for survival of dehydration.</title>
        <authorList>
            <person name="Xiao L."/>
            <person name="Yang G."/>
            <person name="Zhang L."/>
            <person name="Yang X."/>
            <person name="Zhao S."/>
            <person name="Ji Z."/>
            <person name="Zhou Q."/>
            <person name="Hu M."/>
            <person name="Wang Y."/>
            <person name="Chen M."/>
            <person name="Xu Y."/>
            <person name="Jin H."/>
            <person name="Xiao X."/>
            <person name="Hu G."/>
            <person name="Bao F."/>
            <person name="Hu Y."/>
            <person name="Wan P."/>
            <person name="Li L."/>
            <person name="Deng X."/>
            <person name="Kuang T."/>
            <person name="Xiang C."/>
            <person name="Zhu J.K."/>
            <person name="Oliver M.J."/>
            <person name="He Y."/>
        </authorList>
    </citation>
    <scope>NUCLEOTIDE SEQUENCE [LARGE SCALE GENOMIC DNA]</scope>
    <source>
        <strain evidence="3">cv. XS01</strain>
    </source>
</reference>
<evidence type="ECO:0000256" key="1">
    <source>
        <dbReference type="SAM" id="MobiDB-lite"/>
    </source>
</evidence>
<proteinExistence type="predicted"/>
<gene>
    <name evidence="2" type="ORF">F511_03953</name>
</gene>
<dbReference type="EMBL" id="KV002540">
    <property type="protein sequence ID" value="KZV37647.1"/>
    <property type="molecule type" value="Genomic_DNA"/>
</dbReference>
<accession>A0A2Z7BZH0</accession>
<dbReference type="Proteomes" id="UP000250235">
    <property type="component" value="Unassembled WGS sequence"/>
</dbReference>
<dbReference type="AlphaFoldDB" id="A0A2Z7BZH0"/>
<sequence>MIAMRDDEQEKTHEEENLDYELCVDFRDCPRSVFGVVQHGQRAEHFCRIFEEDATSASSQPSSSASEVVEVIFEEVNPAQTNGILEESRTAFVFNQTAAQLRDLVHNLSLDFYSVRCSIEFIPHIFLLLERTDHAEILRADLVTALNDMVVKYRKLSQSFEEVKAEKESRATKAEPVSSDDLQTPLSKLKTENEDLRSRFQEMMNEHQRFAQISSWTKLSASLQKLQGAMKSSGDKSGLGYGSYESNIVETCTHPKLDKSKLQTMNFVKSCMEQPEESKSDESQIAAIPQIWQRRYCGVGYIAPEKPRESCLRKRIEQIRGNPKSGGRKPRQLSNAFTKERQYMPRYHKPRSQGKATAHQNIYQITAHTQVPHISGCTHWIC</sequence>
<evidence type="ECO:0000313" key="2">
    <source>
        <dbReference type="EMBL" id="KZV37647.1"/>
    </source>
</evidence>
<feature type="region of interest" description="Disordered" evidence="1">
    <location>
        <begin position="165"/>
        <end position="188"/>
    </location>
</feature>
<keyword evidence="3" id="KW-1185">Reference proteome</keyword>